<comment type="caution">
    <text evidence="2">The sequence shown here is derived from an EMBL/GenBank/DDBJ whole genome shotgun (WGS) entry which is preliminary data.</text>
</comment>
<dbReference type="AlphaFoldDB" id="A0A1A6C687"/>
<gene>
    <name evidence="2" type="ORF">Thpro_021122</name>
</gene>
<dbReference type="RefSeq" id="WP_082954463.1">
    <property type="nucleotide sequence ID" value="NZ_JQSG02000002.1"/>
</dbReference>
<dbReference type="GO" id="GO:0030973">
    <property type="term" value="F:molybdate ion binding"/>
    <property type="evidence" value="ECO:0007669"/>
    <property type="project" value="TreeGrafter"/>
</dbReference>
<dbReference type="Pfam" id="PF13531">
    <property type="entry name" value="SBP_bac_11"/>
    <property type="match status" value="1"/>
</dbReference>
<feature type="chain" id="PRO_5008343265" description="Sulfate-binding protein" evidence="1">
    <location>
        <begin position="27"/>
        <end position="341"/>
    </location>
</feature>
<feature type="signal peptide" evidence="1">
    <location>
        <begin position="1"/>
        <end position="26"/>
    </location>
</feature>
<proteinExistence type="predicted"/>
<organism evidence="2 3">
    <name type="scientific">Acidihalobacter prosperus</name>
    <dbReference type="NCBI Taxonomy" id="160660"/>
    <lineage>
        <taxon>Bacteria</taxon>
        <taxon>Pseudomonadati</taxon>
        <taxon>Pseudomonadota</taxon>
        <taxon>Gammaproteobacteria</taxon>
        <taxon>Chromatiales</taxon>
        <taxon>Ectothiorhodospiraceae</taxon>
        <taxon>Acidihalobacter</taxon>
    </lineage>
</organism>
<dbReference type="Gene3D" id="3.40.190.10">
    <property type="entry name" value="Periplasmic binding protein-like II"/>
    <property type="match status" value="2"/>
</dbReference>
<name>A0A1A6C687_9GAMM</name>
<evidence type="ECO:0008006" key="4">
    <source>
        <dbReference type="Google" id="ProtNLM"/>
    </source>
</evidence>
<evidence type="ECO:0000313" key="3">
    <source>
        <dbReference type="Proteomes" id="UP000029273"/>
    </source>
</evidence>
<evidence type="ECO:0000256" key="1">
    <source>
        <dbReference type="SAM" id="SignalP"/>
    </source>
</evidence>
<dbReference type="InterPro" id="IPR050682">
    <property type="entry name" value="ModA/WtpA"/>
</dbReference>
<dbReference type="OrthoDB" id="9802127at2"/>
<dbReference type="GO" id="GO:0015689">
    <property type="term" value="P:molybdate ion transport"/>
    <property type="evidence" value="ECO:0007669"/>
    <property type="project" value="TreeGrafter"/>
</dbReference>
<dbReference type="PANTHER" id="PTHR30632">
    <property type="entry name" value="MOLYBDATE-BINDING PERIPLASMIC PROTEIN"/>
    <property type="match status" value="1"/>
</dbReference>
<accession>A0A1A6C687</accession>
<protein>
    <recommendedName>
        <fullName evidence="4">Sulfate-binding protein</fullName>
    </recommendedName>
</protein>
<sequence>MNRLYSWPLSIFAASLLLGTAGLAHAQKKEHGESIHRDSVYNNSRYMQDFPTHLLMVQPPWNKPIYNGTELTVPGLQNVPDIHGDVNNPQLVVYFAGNQYMLVNQLMRDFMKAYPQYKRVVAFTLPPGRLITAIKRGNGILIGNMHVNLKPDILTAGHGSIMHLQNTMHWFSKVEVYAKNKLAIMVYEGNPQHVKGMLSLARPELQLCMPNPEWEGIAKHAIIPALKKTGGESLVNVVYREKVKNGTTFLTHIHHRQTPVRIMEHKCSAGVVWYTEAYFHSRIAHHPTAIINVPEKDNKVVAYTAGMMKHAPDPKAARDFMKFMVGITAQKLYRKYGFMAP</sequence>
<reference evidence="2 3" key="1">
    <citation type="journal article" date="2014" name="Genome Announc.">
        <title>Draft Genome Sequence of the Iron-Oxidizing, Acidophilic, and Halotolerant 'Thiobacillus prosperus' Type Strain DSM 5130.</title>
        <authorList>
            <person name="Ossandon F.J."/>
            <person name="Cardenas J.P."/>
            <person name="Corbett M."/>
            <person name="Quatrini R."/>
            <person name="Holmes D.S."/>
            <person name="Watkin E."/>
        </authorList>
    </citation>
    <scope>NUCLEOTIDE SEQUENCE [LARGE SCALE GENOMIC DNA]</scope>
    <source>
        <strain evidence="2 3">DSM 5130</strain>
    </source>
</reference>
<dbReference type="Proteomes" id="UP000029273">
    <property type="component" value="Unassembled WGS sequence"/>
</dbReference>
<dbReference type="SUPFAM" id="SSF53850">
    <property type="entry name" value="Periplasmic binding protein-like II"/>
    <property type="match status" value="1"/>
</dbReference>
<evidence type="ECO:0000313" key="2">
    <source>
        <dbReference type="EMBL" id="OBS10072.1"/>
    </source>
</evidence>
<dbReference type="EMBL" id="JQSG02000002">
    <property type="protein sequence ID" value="OBS10072.1"/>
    <property type="molecule type" value="Genomic_DNA"/>
</dbReference>
<keyword evidence="3" id="KW-1185">Reference proteome</keyword>
<dbReference type="PANTHER" id="PTHR30632:SF0">
    <property type="entry name" value="SULFATE-BINDING PROTEIN"/>
    <property type="match status" value="1"/>
</dbReference>
<keyword evidence="1" id="KW-0732">Signal</keyword>